<feature type="region of interest" description="Disordered" evidence="5">
    <location>
        <begin position="184"/>
        <end position="219"/>
    </location>
</feature>
<keyword evidence="6" id="KW-0812">Transmembrane</keyword>
<keyword evidence="3" id="KW-0732">Signal</keyword>
<evidence type="ECO:0000256" key="6">
    <source>
        <dbReference type="SAM" id="Phobius"/>
    </source>
</evidence>
<gene>
    <name evidence="7" type="ORF">A2406_01550</name>
</gene>
<feature type="transmembrane region" description="Helical" evidence="6">
    <location>
        <begin position="124"/>
        <end position="145"/>
    </location>
</feature>
<feature type="region of interest" description="Disordered" evidence="5">
    <location>
        <begin position="1"/>
        <end position="66"/>
    </location>
</feature>
<dbReference type="PANTHER" id="PTHR37467">
    <property type="entry name" value="EXPORTED CALCIUM-BINDING GLYCOPROTEIN-RELATED"/>
    <property type="match status" value="1"/>
</dbReference>
<reference evidence="7 8" key="1">
    <citation type="journal article" date="2016" name="Nat. Commun.">
        <title>Thousands of microbial genomes shed light on interconnected biogeochemical processes in an aquifer system.</title>
        <authorList>
            <person name="Anantharaman K."/>
            <person name="Brown C.T."/>
            <person name="Hug L.A."/>
            <person name="Sharon I."/>
            <person name="Castelle C.J."/>
            <person name="Probst A.J."/>
            <person name="Thomas B.C."/>
            <person name="Singh A."/>
            <person name="Wilkins M.J."/>
            <person name="Karaoz U."/>
            <person name="Brodie E.L."/>
            <person name="Williams K.H."/>
            <person name="Hubbard S.S."/>
            <person name="Banfield J.F."/>
        </authorList>
    </citation>
    <scope>NUCLEOTIDE SEQUENCE [LARGE SCALE GENOMIC DNA]</scope>
</reference>
<evidence type="ECO:0000256" key="4">
    <source>
        <dbReference type="ARBA" id="ARBA00022837"/>
    </source>
</evidence>
<proteinExistence type="predicted"/>
<feature type="compositionally biased region" description="Polar residues" evidence="5">
    <location>
        <begin position="10"/>
        <end position="32"/>
    </location>
</feature>
<organism evidence="7 8">
    <name type="scientific">Candidatus Komeilibacteria bacterium RIFOXYC1_FULL_37_11</name>
    <dbReference type="NCBI Taxonomy" id="1798555"/>
    <lineage>
        <taxon>Bacteria</taxon>
        <taxon>Candidatus Komeiliibacteriota</taxon>
    </lineage>
</organism>
<dbReference type="InterPro" id="IPR053180">
    <property type="entry name" value="Ca-binding_acidic-repeat"/>
</dbReference>
<evidence type="ECO:0000256" key="2">
    <source>
        <dbReference type="ARBA" id="ARBA00022525"/>
    </source>
</evidence>
<evidence type="ECO:0000256" key="1">
    <source>
        <dbReference type="ARBA" id="ARBA00004613"/>
    </source>
</evidence>
<dbReference type="EMBL" id="MHKQ01000011">
    <property type="protein sequence ID" value="OGY94146.1"/>
    <property type="molecule type" value="Genomic_DNA"/>
</dbReference>
<protein>
    <submittedName>
        <fullName evidence="7">Uncharacterized protein</fullName>
    </submittedName>
</protein>
<evidence type="ECO:0000313" key="7">
    <source>
        <dbReference type="EMBL" id="OGY94146.1"/>
    </source>
</evidence>
<keyword evidence="6" id="KW-1133">Transmembrane helix</keyword>
<dbReference type="InterPro" id="IPR059100">
    <property type="entry name" value="TSP3_bac"/>
</dbReference>
<dbReference type="Proteomes" id="UP000177626">
    <property type="component" value="Unassembled WGS sequence"/>
</dbReference>
<keyword evidence="6" id="KW-0472">Membrane</keyword>
<feature type="compositionally biased region" description="Acidic residues" evidence="5">
    <location>
        <begin position="184"/>
        <end position="195"/>
    </location>
</feature>
<dbReference type="PANTHER" id="PTHR37467:SF1">
    <property type="entry name" value="EXPORTED CALCIUM-BINDING GLYCOPROTEIN"/>
    <property type="match status" value="1"/>
</dbReference>
<sequence>MFDDLKQDSPIKSTAPNGASNTNNSTVRQPQRATGIDDMFDDVDPVASASSGGPVDPNKPSAVKSGKIKVVSQTNLPTSAQAASQVASYPVIPQPVRPSSMPTMSLDDSMVVTDGRSNGVMRKIIITFLVIVLLALVGGGVYYFFLRTNGLDNNAQPNDNANNNVANENNNQVDVFNESDQEPTINEDELDDDFDGLSNGLEKTYGTNPLEVDSDNDGVFDQDEVETHKTDPLADDSDSDGLSDYQEIIIYKSDPNDPDTDGDTFLDGVEVLNGYNPLGAGKLEEATSTSNLNTNNTL</sequence>
<dbReference type="Pfam" id="PF18884">
    <property type="entry name" value="TSP3_bac"/>
    <property type="match status" value="3"/>
</dbReference>
<evidence type="ECO:0000256" key="3">
    <source>
        <dbReference type="ARBA" id="ARBA00022729"/>
    </source>
</evidence>
<keyword evidence="2" id="KW-0964">Secreted</keyword>
<accession>A0A1G2BYV7</accession>
<comment type="subcellular location">
    <subcellularLocation>
        <location evidence="1">Secreted</location>
    </subcellularLocation>
</comment>
<name>A0A1G2BYV7_9BACT</name>
<keyword evidence="4" id="KW-0106">Calcium</keyword>
<evidence type="ECO:0000256" key="5">
    <source>
        <dbReference type="SAM" id="MobiDB-lite"/>
    </source>
</evidence>
<evidence type="ECO:0000313" key="8">
    <source>
        <dbReference type="Proteomes" id="UP000177626"/>
    </source>
</evidence>
<dbReference type="AlphaFoldDB" id="A0A1G2BYV7"/>
<comment type="caution">
    <text evidence="7">The sequence shown here is derived from an EMBL/GenBank/DDBJ whole genome shotgun (WGS) entry which is preliminary data.</text>
</comment>